<evidence type="ECO:0000313" key="8">
    <source>
        <dbReference type="Proteomes" id="UP000027361"/>
    </source>
</evidence>
<evidence type="ECO:0000259" key="6">
    <source>
        <dbReference type="Pfam" id="PF16177"/>
    </source>
</evidence>
<keyword evidence="8" id="KW-1185">Reference proteome</keyword>
<evidence type="ECO:0000259" key="5">
    <source>
        <dbReference type="Pfam" id="PF00501"/>
    </source>
</evidence>
<dbReference type="AlphaFoldDB" id="A0A066V4W1"/>
<gene>
    <name evidence="7" type="ORF">K437DRAFT_260395</name>
</gene>
<dbReference type="GeneID" id="25265535"/>
<keyword evidence="3" id="KW-0547">Nucleotide-binding</keyword>
<keyword evidence="4" id="KW-0067">ATP-binding</keyword>
<dbReference type="SUPFAM" id="SSF56801">
    <property type="entry name" value="Acetyl-CoA synthetase-like"/>
    <property type="match status" value="1"/>
</dbReference>
<dbReference type="InterPro" id="IPR032387">
    <property type="entry name" value="ACAS_N"/>
</dbReference>
<dbReference type="NCBIfam" id="TIGR01217">
    <property type="entry name" value="ac_ac_CoA_syn"/>
    <property type="match status" value="1"/>
</dbReference>
<dbReference type="PROSITE" id="PS00455">
    <property type="entry name" value="AMP_BINDING"/>
    <property type="match status" value="1"/>
</dbReference>
<dbReference type="InterPro" id="IPR042099">
    <property type="entry name" value="ANL_N_sf"/>
</dbReference>
<comment type="caution">
    <text evidence="7">The sequence shown here is derived from an EMBL/GenBank/DDBJ whole genome shotgun (WGS) entry which is preliminary data.</text>
</comment>
<protein>
    <submittedName>
        <fullName evidence="7">Putative acetoacetyl-CoA synthetase</fullName>
    </submittedName>
</protein>
<dbReference type="NCBIfam" id="NF002937">
    <property type="entry name" value="PRK03584.1"/>
    <property type="match status" value="1"/>
</dbReference>
<dbReference type="PANTHER" id="PTHR42921">
    <property type="entry name" value="ACETOACETYL-COA SYNTHETASE"/>
    <property type="match status" value="1"/>
</dbReference>
<evidence type="ECO:0000256" key="1">
    <source>
        <dbReference type="ARBA" id="ARBA00006432"/>
    </source>
</evidence>
<evidence type="ECO:0000256" key="2">
    <source>
        <dbReference type="ARBA" id="ARBA00022598"/>
    </source>
</evidence>
<evidence type="ECO:0000313" key="7">
    <source>
        <dbReference type="EMBL" id="KDN35263.1"/>
    </source>
</evidence>
<evidence type="ECO:0000256" key="4">
    <source>
        <dbReference type="ARBA" id="ARBA00022840"/>
    </source>
</evidence>
<dbReference type="GO" id="GO:0030729">
    <property type="term" value="F:acetoacetate-CoA ligase activity"/>
    <property type="evidence" value="ECO:0007669"/>
    <property type="project" value="InterPro"/>
</dbReference>
<reference evidence="7 8" key="1">
    <citation type="submission" date="2014-05" db="EMBL/GenBank/DDBJ databases">
        <title>Draft genome sequence of a rare smut relative, Tilletiaria anomala UBC 951.</title>
        <authorList>
            <consortium name="DOE Joint Genome Institute"/>
            <person name="Toome M."/>
            <person name="Kuo A."/>
            <person name="Henrissat B."/>
            <person name="Lipzen A."/>
            <person name="Tritt A."/>
            <person name="Yoshinaga Y."/>
            <person name="Zane M."/>
            <person name="Barry K."/>
            <person name="Grigoriev I.V."/>
            <person name="Spatafora J.W."/>
            <person name="Aimea M.C."/>
        </authorList>
    </citation>
    <scope>NUCLEOTIDE SEQUENCE [LARGE SCALE GENOMIC DNA]</scope>
    <source>
        <strain evidence="7 8">UBC 951</strain>
    </source>
</reference>
<dbReference type="GO" id="GO:0005524">
    <property type="term" value="F:ATP binding"/>
    <property type="evidence" value="ECO:0007669"/>
    <property type="project" value="UniProtKB-KW"/>
</dbReference>
<accession>A0A066V4W1</accession>
<dbReference type="InterPro" id="IPR005914">
    <property type="entry name" value="Acac_CoA_synth"/>
</dbReference>
<dbReference type="Gene3D" id="3.40.50.12780">
    <property type="entry name" value="N-terminal domain of ligase-like"/>
    <property type="match status" value="1"/>
</dbReference>
<dbReference type="Pfam" id="PF16177">
    <property type="entry name" value="ACAS_N"/>
    <property type="match status" value="1"/>
</dbReference>
<dbReference type="RefSeq" id="XP_013239765.1">
    <property type="nucleotide sequence ID" value="XM_013384311.1"/>
</dbReference>
<dbReference type="HOGENOM" id="CLU_000022_3_3_1"/>
<feature type="domain" description="Acetyl-coenzyme A synthetase N-terminal" evidence="6">
    <location>
        <begin position="50"/>
        <end position="111"/>
    </location>
</feature>
<dbReference type="GO" id="GO:0006629">
    <property type="term" value="P:lipid metabolic process"/>
    <property type="evidence" value="ECO:0007669"/>
    <property type="project" value="InterPro"/>
</dbReference>
<dbReference type="Pfam" id="PF00501">
    <property type="entry name" value="AMP-binding"/>
    <property type="match status" value="1"/>
</dbReference>
<dbReference type="InterPro" id="IPR045851">
    <property type="entry name" value="AMP-bd_C_sf"/>
</dbReference>
<proteinExistence type="inferred from homology"/>
<keyword evidence="2" id="KW-0436">Ligase</keyword>
<dbReference type="Proteomes" id="UP000027361">
    <property type="component" value="Unassembled WGS sequence"/>
</dbReference>
<feature type="domain" description="AMP-dependent synthetase/ligase" evidence="5">
    <location>
        <begin position="114"/>
        <end position="515"/>
    </location>
</feature>
<dbReference type="InterPro" id="IPR000873">
    <property type="entry name" value="AMP-dep_synth/lig_dom"/>
</dbReference>
<comment type="similarity">
    <text evidence="1">Belongs to the ATP-dependent AMP-binding enzyme family.</text>
</comment>
<dbReference type="InParanoid" id="A0A066V4W1"/>
<dbReference type="EMBL" id="JMSN01000225">
    <property type="protein sequence ID" value="KDN35263.1"/>
    <property type="molecule type" value="Genomic_DNA"/>
</dbReference>
<organism evidence="7 8">
    <name type="scientific">Tilletiaria anomala (strain ATCC 24038 / CBS 436.72 / UBC 951)</name>
    <dbReference type="NCBI Taxonomy" id="1037660"/>
    <lineage>
        <taxon>Eukaryota</taxon>
        <taxon>Fungi</taxon>
        <taxon>Dikarya</taxon>
        <taxon>Basidiomycota</taxon>
        <taxon>Ustilaginomycotina</taxon>
        <taxon>Exobasidiomycetes</taxon>
        <taxon>Georgefischeriales</taxon>
        <taxon>Tilletiariaceae</taxon>
        <taxon>Tilletiaria</taxon>
    </lineage>
</organism>
<sequence>MATSTKELMDVDDTRLLGQPMWSPKDPSSTRMDTFRRKISQEHGVALENYDALWKWSVAHPSLFWEAIWREMGVIASKRWDGGPGASLDKDAKIYPPPLWFKGARLNFAENLMRHCKTQPDRVAVIQSTEVDTKTGKLDERQLTYRQLWQSVANATRAMRRRGVKVGDTVASYSANNTENLIAFLACSAVGAVWSSAAADFAPSGVLERLRTVQPKLIFSVNAVRYNGKVHDHISKLRMVVNQLAQEQSICSHTGQRLEGVIVIDNVGEHGASLDENWTTWDSFLSQGQSATDEDPAHILFEQLDFNHPLWILFSSGTTGQPKSITHRAGGMLLQLSKEHLIHGDMKPSDVTFYFTTTGWMMWNYLIASLVSGATIILFDGSPLKPPCVLWDIAERHGITVFGTSAAYLAALEKTGYMPIEKHKLKVTQVLSTGSPLRPSLYPYVLKAIGKDVLVGSVSGGTDICSLFAGHNTALPVYAGEIQCRNLGMDVDIFDINGKSVGINKEGDLVCKTPFPAQPLGFWRQSEKKYEDSYYSQNPGVWHHGDFAMLSQHGGLVMLGRSDGVLNPGGIRFGSSDIYELLEAQEGRTGAMLAIDDSLVVALKTPTGDDEVVILFLVLSGKVTEEQWNELVAEVKLLVKNKRSARHVPRFVKRVAGVPKTLNGKRVEVPVKKLINGAPLSSINQATLQNPEVLDEYIRLGEELRDELKRVA</sequence>
<dbReference type="InterPro" id="IPR020845">
    <property type="entry name" value="AMP-binding_CS"/>
</dbReference>
<dbReference type="PANTHER" id="PTHR42921:SF1">
    <property type="entry name" value="ACETOACETYL-COA SYNTHETASE"/>
    <property type="match status" value="1"/>
</dbReference>
<dbReference type="OrthoDB" id="10253869at2759"/>
<name>A0A066V4W1_TILAU</name>
<dbReference type="OMA" id="MPNTWQT"/>
<dbReference type="Gene3D" id="3.30.300.30">
    <property type="match status" value="1"/>
</dbReference>
<evidence type="ECO:0000256" key="3">
    <source>
        <dbReference type="ARBA" id="ARBA00022741"/>
    </source>
</evidence>
<dbReference type="STRING" id="1037660.A0A066V4W1"/>